<feature type="signal peptide" evidence="2">
    <location>
        <begin position="1"/>
        <end position="24"/>
    </location>
</feature>
<sequence>MMLRNALLASTACTIMMFSGVVLAQDNMHANADFAAQLTATPQNAQQLIAEQVTAAQGDQAALDAVLTSAVNAGIDASTVAQIAADSKTALPTAATVRRNNAVTPANLPTPGGPGFGGGGGGGGNTISGN</sequence>
<accession>A0A0M2V883</accession>
<keyword evidence="2" id="KW-0732">Signal</keyword>
<protein>
    <submittedName>
        <fullName evidence="3">Uncharacterized protein</fullName>
    </submittedName>
</protein>
<dbReference type="RefSeq" id="WP_046556068.1">
    <property type="nucleotide sequence ID" value="NZ_LAHO01000002.1"/>
</dbReference>
<dbReference type="EMBL" id="LAHO01000002">
    <property type="protein sequence ID" value="KKO46821.1"/>
    <property type="molecule type" value="Genomic_DNA"/>
</dbReference>
<organism evidence="3 4">
    <name type="scientific">Arsukibacterium ikkense</name>
    <dbReference type="NCBI Taxonomy" id="336831"/>
    <lineage>
        <taxon>Bacteria</taxon>
        <taxon>Pseudomonadati</taxon>
        <taxon>Pseudomonadota</taxon>
        <taxon>Gammaproteobacteria</taxon>
        <taxon>Chromatiales</taxon>
        <taxon>Chromatiaceae</taxon>
        <taxon>Arsukibacterium</taxon>
    </lineage>
</organism>
<gene>
    <name evidence="3" type="ORF">WG68_02425</name>
</gene>
<evidence type="ECO:0000256" key="2">
    <source>
        <dbReference type="SAM" id="SignalP"/>
    </source>
</evidence>
<evidence type="ECO:0000256" key="1">
    <source>
        <dbReference type="SAM" id="MobiDB-lite"/>
    </source>
</evidence>
<proteinExistence type="predicted"/>
<feature type="region of interest" description="Disordered" evidence="1">
    <location>
        <begin position="103"/>
        <end position="130"/>
    </location>
</feature>
<evidence type="ECO:0000313" key="4">
    <source>
        <dbReference type="Proteomes" id="UP000034228"/>
    </source>
</evidence>
<comment type="caution">
    <text evidence="3">The sequence shown here is derived from an EMBL/GenBank/DDBJ whole genome shotgun (WGS) entry which is preliminary data.</text>
</comment>
<feature type="chain" id="PRO_5005644642" evidence="2">
    <location>
        <begin position="25"/>
        <end position="130"/>
    </location>
</feature>
<dbReference type="AlphaFoldDB" id="A0A0M2V883"/>
<feature type="compositionally biased region" description="Gly residues" evidence="1">
    <location>
        <begin position="113"/>
        <end position="130"/>
    </location>
</feature>
<name>A0A0M2V883_9GAMM</name>
<dbReference type="Proteomes" id="UP000034228">
    <property type="component" value="Unassembled WGS sequence"/>
</dbReference>
<evidence type="ECO:0000313" key="3">
    <source>
        <dbReference type="EMBL" id="KKO46821.1"/>
    </source>
</evidence>
<keyword evidence="4" id="KW-1185">Reference proteome</keyword>
<reference evidence="3 4" key="1">
    <citation type="submission" date="2015-03" db="EMBL/GenBank/DDBJ databases">
        <title>Draft genome sequences of two protease-producing strains of Arsukibacterium isolated from two cold and alkaline environments.</title>
        <authorList>
            <person name="Lylloff J.E."/>
            <person name="Skov L.B."/>
            <person name="Jepsen M."/>
            <person name="Hallin P.F."/>
            <person name="Sorensen S.J."/>
            <person name="Stougaard P."/>
            <person name="Glaring M.A."/>
        </authorList>
    </citation>
    <scope>NUCLEOTIDE SEQUENCE [LARGE SCALE GENOMIC DNA]</scope>
    <source>
        <strain evidence="3 4">GCM72</strain>
    </source>
</reference>